<keyword evidence="2" id="KW-0812">Transmembrane</keyword>
<keyword evidence="2" id="KW-0472">Membrane</keyword>
<evidence type="ECO:0000256" key="1">
    <source>
        <dbReference type="SAM" id="MobiDB-lite"/>
    </source>
</evidence>
<feature type="region of interest" description="Disordered" evidence="1">
    <location>
        <begin position="105"/>
        <end position="127"/>
    </location>
</feature>
<evidence type="ECO:0008006" key="4">
    <source>
        <dbReference type="Google" id="ProtNLM"/>
    </source>
</evidence>
<accession>X8EF69</accession>
<comment type="caution">
    <text evidence="3">The sequence shown here is derived from an EMBL/GenBank/DDBJ whole genome shotgun (WGS) entry which is preliminary data.</text>
</comment>
<organism evidence="3">
    <name type="scientific">Mycobacterium xenopi 4042</name>
    <dbReference type="NCBI Taxonomy" id="1299334"/>
    <lineage>
        <taxon>Bacteria</taxon>
        <taxon>Bacillati</taxon>
        <taxon>Actinomycetota</taxon>
        <taxon>Actinomycetes</taxon>
        <taxon>Mycobacteriales</taxon>
        <taxon>Mycobacteriaceae</taxon>
        <taxon>Mycobacterium</taxon>
    </lineage>
</organism>
<protein>
    <recommendedName>
        <fullName evidence="4">Transmembrane protein</fullName>
    </recommendedName>
</protein>
<proteinExistence type="predicted"/>
<feature type="transmembrane region" description="Helical" evidence="2">
    <location>
        <begin position="54"/>
        <end position="76"/>
    </location>
</feature>
<sequence length="127" mass="13568">MGAAVFRGVCASTRLHFADMGASWAWRHPTFVDLAQRQEAVADWEAMNRGGRRLASQLSAACFGLGVVAGIMAALIPQVTFVAAMATGALLMTSVLCARVWWGDPPLRDPHPQPPASGRLPLRRTAA</sequence>
<reference evidence="3" key="1">
    <citation type="submission" date="2014-01" db="EMBL/GenBank/DDBJ databases">
        <authorList>
            <person name="Brown-Elliot B."/>
            <person name="Wallace R."/>
            <person name="Lenaerts A."/>
            <person name="Ordway D."/>
            <person name="DeGroote M.A."/>
            <person name="Parker T."/>
            <person name="Sizemore C."/>
            <person name="Tallon L.J."/>
            <person name="Sadzewicz L.K."/>
            <person name="Sengamalay N."/>
            <person name="Fraser C.M."/>
            <person name="Hine E."/>
            <person name="Shefchek K.A."/>
            <person name="Das S.P."/>
            <person name="Tettelin H."/>
        </authorList>
    </citation>
    <scope>NUCLEOTIDE SEQUENCE [LARGE SCALE GENOMIC DNA]</scope>
    <source>
        <strain evidence="3">4042</strain>
    </source>
</reference>
<gene>
    <name evidence="3" type="ORF">I553_2938</name>
</gene>
<dbReference type="EMBL" id="JAOB01000004">
    <property type="protein sequence ID" value="EUA78648.1"/>
    <property type="molecule type" value="Genomic_DNA"/>
</dbReference>
<keyword evidence="2" id="KW-1133">Transmembrane helix</keyword>
<evidence type="ECO:0000256" key="2">
    <source>
        <dbReference type="SAM" id="Phobius"/>
    </source>
</evidence>
<dbReference type="PATRIC" id="fig|1299334.3.peg.179"/>
<evidence type="ECO:0000313" key="3">
    <source>
        <dbReference type="EMBL" id="EUA78648.1"/>
    </source>
</evidence>
<dbReference type="AlphaFoldDB" id="X8EF69"/>
<name>X8EF69_MYCXE</name>
<feature type="transmembrane region" description="Helical" evidence="2">
    <location>
        <begin position="82"/>
        <end position="102"/>
    </location>
</feature>